<dbReference type="EMBL" id="AP018045">
    <property type="protein sequence ID" value="BAX52828.1"/>
    <property type="molecule type" value="Genomic_DNA"/>
</dbReference>
<accession>A0A1Q9H4T0</accession>
<dbReference type="Proteomes" id="UP000218676">
    <property type="component" value="Chromosome 1"/>
</dbReference>
<protein>
    <submittedName>
        <fullName evidence="3">ABC transporter</fullName>
    </submittedName>
    <submittedName>
        <fullName evidence="2">ABC-2 family transporter protein</fullName>
    </submittedName>
</protein>
<feature type="transmembrane region" description="Helical" evidence="1">
    <location>
        <begin position="247"/>
        <end position="270"/>
    </location>
</feature>
<sequence length="279" mass="31189">MKQFFTLLSKELIEHKVIFRVPFFLALFLVLNFILILYNSNDISFNFKINGWEQFDNIQLSMGFGGVIGSINTLICGLVTVICFFAYMPKTLLKEKQEGSWNFWRSMPVSNVKTLGAKLVVGLIVIPAISVALLVFADFCFMIVAKSLLSNALLQSSSINLHEMFIHIMSYINRMIVVSIGLLPIACVLLVLSQLTNHPLIILFAVTMMVKVLGYTINVLSGFSQFVSDWNNISVSALFDSNPWQELAIFSSIELGSVLIITAGLFCYAVKLMSTELNN</sequence>
<dbReference type="RefSeq" id="WP_069107488.1">
    <property type="nucleotide sequence ID" value="NZ_AP018045.1"/>
</dbReference>
<organism evidence="3 5">
    <name type="scientific">Photobacterium damsela subsp. piscicida</name>
    <name type="common">Pasteurella piscicida</name>
    <dbReference type="NCBI Taxonomy" id="38294"/>
    <lineage>
        <taxon>Bacteria</taxon>
        <taxon>Pseudomonadati</taxon>
        <taxon>Pseudomonadota</taxon>
        <taxon>Gammaproteobacteria</taxon>
        <taxon>Vibrionales</taxon>
        <taxon>Vibrionaceae</taxon>
        <taxon>Photobacterium</taxon>
    </lineage>
</organism>
<evidence type="ECO:0000256" key="1">
    <source>
        <dbReference type="SAM" id="Phobius"/>
    </source>
</evidence>
<evidence type="ECO:0000313" key="4">
    <source>
        <dbReference type="Proteomes" id="UP000218676"/>
    </source>
</evidence>
<reference evidence="4" key="2">
    <citation type="submission" date="2017-05" db="EMBL/GenBank/DDBJ databases">
        <title>Whole genome sequence of fish pathogenic bacteria, Photobacterium damselae subsp. piscicida, strain 91-197, isolated from hybrid striped bass (Morone sp.) in USA.</title>
        <authorList>
            <person name="Teru Y."/>
            <person name="Hikima J."/>
            <person name="Kono T."/>
            <person name="Sakai M."/>
            <person name="Takano T."/>
            <person name="Hawke J.P."/>
            <person name="Takeyama H."/>
            <person name="Aoki T."/>
        </authorList>
    </citation>
    <scope>NUCLEOTIDE SEQUENCE [LARGE SCALE GENOMIC DNA]</scope>
    <source>
        <strain evidence="4">91-197</strain>
    </source>
</reference>
<keyword evidence="1" id="KW-0472">Membrane</keyword>
<keyword evidence="1" id="KW-1133">Transmembrane helix</keyword>
<feature type="transmembrane region" description="Helical" evidence="1">
    <location>
        <begin position="119"/>
        <end position="144"/>
    </location>
</feature>
<feature type="transmembrane region" description="Helical" evidence="1">
    <location>
        <begin position="200"/>
        <end position="227"/>
    </location>
</feature>
<feature type="transmembrane region" description="Helical" evidence="1">
    <location>
        <begin position="58"/>
        <end position="87"/>
    </location>
</feature>
<evidence type="ECO:0000313" key="2">
    <source>
        <dbReference type="EMBL" id="BAX52828.1"/>
    </source>
</evidence>
<feature type="transmembrane region" description="Helical" evidence="1">
    <location>
        <begin position="164"/>
        <end position="193"/>
    </location>
</feature>
<name>A0A1Q9H4T0_PHODP</name>
<keyword evidence="1" id="KW-0812">Transmembrane</keyword>
<reference evidence="3 5" key="3">
    <citation type="submission" date="2020-09" db="EMBL/GenBank/DDBJ databases">
        <title>Complete, closed and curated genome sequences of Photobacterium damselae subsp. piscicida isolates from Australia indicate localised evolution and additional plasmid-borne pathogenicity mechanisms.</title>
        <authorList>
            <person name="Baseggio L."/>
            <person name="Silayeva O."/>
            <person name="Buller N."/>
            <person name="Landos M."/>
            <person name="Engelstaedter J."/>
            <person name="Barnes A.C."/>
        </authorList>
    </citation>
    <scope>NUCLEOTIDE SEQUENCE [LARGE SCALE GENOMIC DNA]</scope>
    <source>
        <strain evidence="3 5">AS-16-0540-1</strain>
    </source>
</reference>
<feature type="transmembrane region" description="Helical" evidence="1">
    <location>
        <begin position="21"/>
        <end position="38"/>
    </location>
</feature>
<evidence type="ECO:0000313" key="3">
    <source>
        <dbReference type="EMBL" id="QOD55419.1"/>
    </source>
</evidence>
<gene>
    <name evidence="3" type="ORF">IC627_08520</name>
    <name evidence="2" type="ORF">PDPUS_1_01454</name>
</gene>
<dbReference type="EMBL" id="CP061854">
    <property type="protein sequence ID" value="QOD55419.1"/>
    <property type="molecule type" value="Genomic_DNA"/>
</dbReference>
<reference evidence="2" key="1">
    <citation type="journal article" date="2017" name="Genome Announc.">
        <title>Whole-Genome Sequence of Photobacterium damselae subsp. piscicida Strain 91-197, Isolated from Hybrid Striped Bass (Morone sp.) in the United States.</title>
        <authorList>
            <person name="Teru Y."/>
            <person name="Hikima J."/>
            <person name="Kono T."/>
            <person name="Sakai M."/>
            <person name="Takano T."/>
            <person name="Hawke J.P."/>
            <person name="Takeyama H."/>
            <person name="Aoki T."/>
        </authorList>
    </citation>
    <scope>NUCLEOTIDE SEQUENCE</scope>
    <source>
        <strain evidence="2">91-197</strain>
    </source>
</reference>
<proteinExistence type="predicted"/>
<dbReference type="Proteomes" id="UP000516656">
    <property type="component" value="Chromosome 1"/>
</dbReference>
<evidence type="ECO:0000313" key="5">
    <source>
        <dbReference type="Proteomes" id="UP000516656"/>
    </source>
</evidence>
<dbReference type="AlphaFoldDB" id="A0A1Q9H4T0"/>